<evidence type="ECO:0000313" key="1">
    <source>
        <dbReference type="EMBL" id="NYS26565.1"/>
    </source>
</evidence>
<dbReference type="InterPro" id="IPR029063">
    <property type="entry name" value="SAM-dependent_MTases_sf"/>
</dbReference>
<proteinExistence type="predicted"/>
<dbReference type="Gene3D" id="3.40.50.150">
    <property type="entry name" value="Vaccinia Virus protein VP39"/>
    <property type="match status" value="1"/>
</dbReference>
<keyword evidence="2" id="KW-1185">Reference proteome</keyword>
<dbReference type="AlphaFoldDB" id="A0A7Z0I257"/>
<dbReference type="Proteomes" id="UP000529417">
    <property type="component" value="Unassembled WGS sequence"/>
</dbReference>
<comment type="caution">
    <text evidence="1">The sequence shown here is derived from an EMBL/GenBank/DDBJ whole genome shotgun (WGS) entry which is preliminary data.</text>
</comment>
<dbReference type="SUPFAM" id="SSF53335">
    <property type="entry name" value="S-adenosyl-L-methionine-dependent methyltransferases"/>
    <property type="match status" value="1"/>
</dbReference>
<dbReference type="GO" id="GO:0008168">
    <property type="term" value="F:methyltransferase activity"/>
    <property type="evidence" value="ECO:0007669"/>
    <property type="project" value="UniProtKB-KW"/>
</dbReference>
<dbReference type="CDD" id="cd02440">
    <property type="entry name" value="AdoMet_MTases"/>
    <property type="match status" value="1"/>
</dbReference>
<dbReference type="RefSeq" id="WP_179907358.1">
    <property type="nucleotide sequence ID" value="NZ_JACBXS010000052.1"/>
</dbReference>
<protein>
    <submittedName>
        <fullName evidence="1">Class I SAM-dependent methyltransferase</fullName>
    </submittedName>
</protein>
<reference evidence="1 2" key="1">
    <citation type="journal article" date="2000" name="Arch. Microbiol.">
        <title>Rhodobaca bogoriensis gen. nov. and sp. nov., an alkaliphilic purple nonsulfur bacterium from African Rift Valley soda lakes.</title>
        <authorList>
            <person name="Milford A.D."/>
            <person name="Achenbach L.A."/>
            <person name="Jung D.O."/>
            <person name="Madigan M.T."/>
        </authorList>
    </citation>
    <scope>NUCLEOTIDE SEQUENCE [LARGE SCALE GENOMIC DNA]</scope>
    <source>
        <strain evidence="1 2">2376</strain>
    </source>
</reference>
<dbReference type="EMBL" id="JACBXS010000052">
    <property type="protein sequence ID" value="NYS26565.1"/>
    <property type="molecule type" value="Genomic_DNA"/>
</dbReference>
<sequence length="251" mass="28157">MKAFSDQSIQADQYAFPYHYIPDTSKRLHLSRHWGFAPSYMAALGLVADRLRPVAEAAGPDWRHIDIGCGDGALVHHLTQVHGLAERQIAGVDIDERAIAWARMFNPRADLHAGDMAALEGGYHSASLIEVLEHVPPEVLPGFVTDAARLLRSGGLVVVTVPSVEKKLADKHFQHFSFEHIRSVLEPQFSELEVRGFERDDWLTRALFKLRMNPLARIDAPMLNRIAVRRLANLHGQQARCGRLLVTGRRK</sequence>
<evidence type="ECO:0000313" key="2">
    <source>
        <dbReference type="Proteomes" id="UP000529417"/>
    </source>
</evidence>
<accession>A0A7Z0I257</accession>
<dbReference type="PANTHER" id="PTHR43861">
    <property type="entry name" value="TRANS-ACONITATE 2-METHYLTRANSFERASE-RELATED"/>
    <property type="match status" value="1"/>
</dbReference>
<dbReference type="Pfam" id="PF13489">
    <property type="entry name" value="Methyltransf_23"/>
    <property type="match status" value="1"/>
</dbReference>
<keyword evidence="1" id="KW-0808">Transferase</keyword>
<name>A0A7Z0I257_9RHOB</name>
<dbReference type="GO" id="GO:0032259">
    <property type="term" value="P:methylation"/>
    <property type="evidence" value="ECO:0007669"/>
    <property type="project" value="UniProtKB-KW"/>
</dbReference>
<keyword evidence="1" id="KW-0489">Methyltransferase</keyword>
<organism evidence="1 2">
    <name type="scientific">Rhabdonatronobacter sediminivivens</name>
    <dbReference type="NCBI Taxonomy" id="2743469"/>
    <lineage>
        <taxon>Bacteria</taxon>
        <taxon>Pseudomonadati</taxon>
        <taxon>Pseudomonadota</taxon>
        <taxon>Alphaproteobacteria</taxon>
        <taxon>Rhodobacterales</taxon>
        <taxon>Paracoccaceae</taxon>
        <taxon>Rhabdonatronobacter</taxon>
    </lineage>
</organism>
<gene>
    <name evidence="1" type="ORF">HUK65_16385</name>
</gene>